<keyword evidence="4" id="KW-1185">Reference proteome</keyword>
<evidence type="ECO:0000313" key="4">
    <source>
        <dbReference type="Proteomes" id="UP001597280"/>
    </source>
</evidence>
<accession>A0ABW4Q1N5</accession>
<gene>
    <name evidence="3" type="ORF">ACFSDA_14710</name>
</gene>
<feature type="compositionally biased region" description="Low complexity" evidence="1">
    <location>
        <begin position="37"/>
        <end position="51"/>
    </location>
</feature>
<name>A0ABW4Q1N5_9MICO</name>
<evidence type="ECO:0008006" key="5">
    <source>
        <dbReference type="Google" id="ProtNLM"/>
    </source>
</evidence>
<dbReference type="Proteomes" id="UP001597280">
    <property type="component" value="Unassembled WGS sequence"/>
</dbReference>
<feature type="chain" id="PRO_5046912434" description="DUF4878 domain-containing protein" evidence="2">
    <location>
        <begin position="33"/>
        <end position="187"/>
    </location>
</feature>
<evidence type="ECO:0000313" key="3">
    <source>
        <dbReference type="EMBL" id="MFD1836317.1"/>
    </source>
</evidence>
<keyword evidence="2" id="KW-0732">Signal</keyword>
<evidence type="ECO:0000256" key="1">
    <source>
        <dbReference type="SAM" id="MobiDB-lite"/>
    </source>
</evidence>
<feature type="signal peptide" evidence="2">
    <location>
        <begin position="1"/>
        <end position="32"/>
    </location>
</feature>
<evidence type="ECO:0000256" key="2">
    <source>
        <dbReference type="SAM" id="SignalP"/>
    </source>
</evidence>
<proteinExistence type="predicted"/>
<sequence length="187" mass="19758">MGALVWGMRSIRAVPIAAVALLMVGCSGPADVPEPEPTTSEARATTTSEPAQPEESPTEWDVAPSDEAPPVPGDEGPPEAEEGDAEEAGTAAHAAVEAYFATDNPDQWWSNFSQHLTPAAQEVWQFTDPRRVPTGAPEGSAEYGLVSGTDAEITVPTTIGDFQLVMVRADSADPWKVSYLEPPEEVA</sequence>
<protein>
    <recommendedName>
        <fullName evidence="5">DUF4878 domain-containing protein</fullName>
    </recommendedName>
</protein>
<feature type="compositionally biased region" description="Acidic residues" evidence="1">
    <location>
        <begin position="76"/>
        <end position="87"/>
    </location>
</feature>
<comment type="caution">
    <text evidence="3">The sequence shown here is derived from an EMBL/GenBank/DDBJ whole genome shotgun (WGS) entry which is preliminary data.</text>
</comment>
<organism evidence="3 4">
    <name type="scientific">Brachybacterium rhamnosum</name>
    <dbReference type="NCBI Taxonomy" id="173361"/>
    <lineage>
        <taxon>Bacteria</taxon>
        <taxon>Bacillati</taxon>
        <taxon>Actinomycetota</taxon>
        <taxon>Actinomycetes</taxon>
        <taxon>Micrococcales</taxon>
        <taxon>Dermabacteraceae</taxon>
        <taxon>Brachybacterium</taxon>
    </lineage>
</organism>
<feature type="region of interest" description="Disordered" evidence="1">
    <location>
        <begin position="29"/>
        <end position="93"/>
    </location>
</feature>
<reference evidence="4" key="1">
    <citation type="journal article" date="2019" name="Int. J. Syst. Evol. Microbiol.">
        <title>The Global Catalogue of Microorganisms (GCM) 10K type strain sequencing project: providing services to taxonomists for standard genome sequencing and annotation.</title>
        <authorList>
            <consortium name="The Broad Institute Genomics Platform"/>
            <consortium name="The Broad Institute Genome Sequencing Center for Infectious Disease"/>
            <person name="Wu L."/>
            <person name="Ma J."/>
        </authorList>
    </citation>
    <scope>NUCLEOTIDE SEQUENCE [LARGE SCALE GENOMIC DNA]</scope>
    <source>
        <strain evidence="4">JCM 11650</strain>
    </source>
</reference>
<dbReference type="RefSeq" id="WP_343905732.1">
    <property type="nucleotide sequence ID" value="NZ_BAAAIS010000003.1"/>
</dbReference>
<dbReference type="EMBL" id="JBHUFL010000003">
    <property type="protein sequence ID" value="MFD1836317.1"/>
    <property type="molecule type" value="Genomic_DNA"/>
</dbReference>